<name>A0ACC2SR36_9FUNG</name>
<gene>
    <name evidence="1" type="ORF">DSO57_1027421</name>
</gene>
<sequence length="105" mass="11629">MIASCSISLESHPYPGYMCVLLLMRPSPTFYVLAEANLFVFSFSTPVPSCLHNGYSECSQLSVKTSSNSLLLLEKDAVVIHMCAFLQARVDLASNKDNMLKNDYV</sequence>
<dbReference type="EMBL" id="QTSX02004427">
    <property type="protein sequence ID" value="KAJ9064724.1"/>
    <property type="molecule type" value="Genomic_DNA"/>
</dbReference>
<evidence type="ECO:0000313" key="1">
    <source>
        <dbReference type="EMBL" id="KAJ9064724.1"/>
    </source>
</evidence>
<reference evidence="1" key="1">
    <citation type="submission" date="2022-04" db="EMBL/GenBank/DDBJ databases">
        <title>Genome of the entomopathogenic fungus Entomophthora muscae.</title>
        <authorList>
            <person name="Elya C."/>
            <person name="Lovett B.R."/>
            <person name="Lee E."/>
            <person name="Macias A.M."/>
            <person name="Hajek A.E."/>
            <person name="De Bivort B.L."/>
            <person name="Kasson M.T."/>
            <person name="De Fine Licht H.H."/>
            <person name="Stajich J.E."/>
        </authorList>
    </citation>
    <scope>NUCLEOTIDE SEQUENCE</scope>
    <source>
        <strain evidence="1">Berkeley</strain>
    </source>
</reference>
<accession>A0ACC2SR36</accession>
<proteinExistence type="predicted"/>
<keyword evidence="2" id="KW-1185">Reference proteome</keyword>
<dbReference type="Proteomes" id="UP001165960">
    <property type="component" value="Unassembled WGS sequence"/>
</dbReference>
<organism evidence="1 2">
    <name type="scientific">Entomophthora muscae</name>
    <dbReference type="NCBI Taxonomy" id="34485"/>
    <lineage>
        <taxon>Eukaryota</taxon>
        <taxon>Fungi</taxon>
        <taxon>Fungi incertae sedis</taxon>
        <taxon>Zoopagomycota</taxon>
        <taxon>Entomophthoromycotina</taxon>
        <taxon>Entomophthoromycetes</taxon>
        <taxon>Entomophthorales</taxon>
        <taxon>Entomophthoraceae</taxon>
        <taxon>Entomophthora</taxon>
    </lineage>
</organism>
<protein>
    <submittedName>
        <fullName evidence="1">Uncharacterized protein</fullName>
    </submittedName>
</protein>
<comment type="caution">
    <text evidence="1">The sequence shown here is derived from an EMBL/GenBank/DDBJ whole genome shotgun (WGS) entry which is preliminary data.</text>
</comment>
<feature type="non-terminal residue" evidence="1">
    <location>
        <position position="105"/>
    </location>
</feature>
<evidence type="ECO:0000313" key="2">
    <source>
        <dbReference type="Proteomes" id="UP001165960"/>
    </source>
</evidence>